<evidence type="ECO:0000256" key="5">
    <source>
        <dbReference type="ARBA" id="ARBA00022989"/>
    </source>
</evidence>
<comment type="caution">
    <text evidence="9">The sequence shown here is derived from an EMBL/GenBank/DDBJ whole genome shotgun (WGS) entry which is preliminary data.</text>
</comment>
<feature type="transmembrane region" description="Helical" evidence="8">
    <location>
        <begin position="228"/>
        <end position="246"/>
    </location>
</feature>
<dbReference type="CDD" id="cd06912">
    <property type="entry name" value="GT_MraY_like"/>
    <property type="match status" value="1"/>
</dbReference>
<dbReference type="PANTHER" id="PTHR22926">
    <property type="entry name" value="PHOSPHO-N-ACETYLMURAMOYL-PENTAPEPTIDE-TRANSFERASE"/>
    <property type="match status" value="1"/>
</dbReference>
<evidence type="ECO:0000313" key="10">
    <source>
        <dbReference type="Proteomes" id="UP000739565"/>
    </source>
</evidence>
<sequence length="354" mass="38430">MVICLAIVWTARWHGAHTLDSSAGVQKVHHTPTPRIGGVAILIGCWIGWYFAPPEISVMLGPIMVAATPAFVAGAVEDTLKRGRVTERLIATFASGVLAWWLTGDSLTRVGIGGVDWLLTITPVSVLFTAFAVGGVANAINIIDGLNGLAASTVLVCLSGLGMLAFLNGDAEMAKISFILGGATLGFLLVNYPSGKIFLGDGGAYLLGFLLGWVAVMVAMRNPAMSPWAPLLACGYPILEVLFSMARRTARTLKLGHPDRLHLHSLVWSRIARKWLVGASGLRQNSSVMPMMLAYACIPVVLSIWFRKNTIGLMFAFIACAFLYAFIYARLIHFRWTMPKLRLTSRDTKRRSDR</sequence>
<evidence type="ECO:0000313" key="9">
    <source>
        <dbReference type="EMBL" id="MBZ1350088.1"/>
    </source>
</evidence>
<keyword evidence="3" id="KW-0808">Transferase</keyword>
<keyword evidence="7" id="KW-0460">Magnesium</keyword>
<feature type="transmembrane region" description="Helical" evidence="8">
    <location>
        <begin position="58"/>
        <end position="76"/>
    </location>
</feature>
<dbReference type="AlphaFoldDB" id="A0A953T1A9"/>
<keyword evidence="2" id="KW-1003">Cell membrane</keyword>
<accession>A0A953T1A9</accession>
<feature type="transmembrane region" description="Helical" evidence="8">
    <location>
        <begin position="115"/>
        <end position="137"/>
    </location>
</feature>
<keyword evidence="6 8" id="KW-0472">Membrane</keyword>
<keyword evidence="5 8" id="KW-1133">Transmembrane helix</keyword>
<evidence type="ECO:0000256" key="8">
    <source>
        <dbReference type="SAM" id="Phobius"/>
    </source>
</evidence>
<gene>
    <name evidence="9" type="ORF">KZZ10_05475</name>
</gene>
<comment type="cofactor">
    <cofactor evidence="7">
        <name>Mg(2+)</name>
        <dbReference type="ChEBI" id="CHEBI:18420"/>
    </cofactor>
</comment>
<dbReference type="InterPro" id="IPR000715">
    <property type="entry name" value="Glycosyl_transferase_4"/>
</dbReference>
<protein>
    <submittedName>
        <fullName evidence="9">Glycosyltransferase</fullName>
    </submittedName>
</protein>
<feature type="transmembrane region" description="Helical" evidence="8">
    <location>
        <begin position="85"/>
        <end position="103"/>
    </location>
</feature>
<dbReference type="GO" id="GO:0016780">
    <property type="term" value="F:phosphotransferase activity, for other substituted phosphate groups"/>
    <property type="evidence" value="ECO:0007669"/>
    <property type="project" value="InterPro"/>
</dbReference>
<feature type="binding site" evidence="7">
    <location>
        <position position="201"/>
    </location>
    <ligand>
        <name>Mg(2+)</name>
        <dbReference type="ChEBI" id="CHEBI:18420"/>
    </ligand>
</feature>
<proteinExistence type="predicted"/>
<feature type="transmembrane region" description="Helical" evidence="8">
    <location>
        <begin position="149"/>
        <end position="167"/>
    </location>
</feature>
<evidence type="ECO:0000256" key="4">
    <source>
        <dbReference type="ARBA" id="ARBA00022692"/>
    </source>
</evidence>
<feature type="transmembrane region" description="Helical" evidence="8">
    <location>
        <begin position="312"/>
        <end position="332"/>
    </location>
</feature>
<dbReference type="GO" id="GO:0009103">
    <property type="term" value="P:lipopolysaccharide biosynthetic process"/>
    <property type="evidence" value="ECO:0007669"/>
    <property type="project" value="TreeGrafter"/>
</dbReference>
<dbReference type="GO" id="GO:0046872">
    <property type="term" value="F:metal ion binding"/>
    <property type="evidence" value="ECO:0007669"/>
    <property type="project" value="UniProtKB-KW"/>
</dbReference>
<keyword evidence="10" id="KW-1185">Reference proteome</keyword>
<feature type="transmembrane region" description="Helical" evidence="8">
    <location>
        <begin position="204"/>
        <end position="222"/>
    </location>
</feature>
<dbReference type="GO" id="GO:0005886">
    <property type="term" value="C:plasma membrane"/>
    <property type="evidence" value="ECO:0007669"/>
    <property type="project" value="UniProtKB-SubCell"/>
</dbReference>
<feature type="binding site" evidence="7">
    <location>
        <position position="141"/>
    </location>
    <ligand>
        <name>Mg(2+)</name>
        <dbReference type="ChEBI" id="CHEBI:18420"/>
    </ligand>
</feature>
<feature type="transmembrane region" description="Helical" evidence="8">
    <location>
        <begin position="288"/>
        <end position="306"/>
    </location>
</feature>
<name>A0A953T1A9_9BURK</name>
<evidence type="ECO:0000256" key="6">
    <source>
        <dbReference type="ARBA" id="ARBA00023136"/>
    </source>
</evidence>
<dbReference type="Pfam" id="PF00953">
    <property type="entry name" value="Glycos_transf_4"/>
    <property type="match status" value="1"/>
</dbReference>
<dbReference type="GO" id="GO:0071555">
    <property type="term" value="P:cell wall organization"/>
    <property type="evidence" value="ECO:0007669"/>
    <property type="project" value="TreeGrafter"/>
</dbReference>
<evidence type="ECO:0000256" key="3">
    <source>
        <dbReference type="ARBA" id="ARBA00022679"/>
    </source>
</evidence>
<organism evidence="9 10">
    <name type="scientific">Zwartia hollandica</name>
    <dbReference type="NCBI Taxonomy" id="324606"/>
    <lineage>
        <taxon>Bacteria</taxon>
        <taxon>Pseudomonadati</taxon>
        <taxon>Pseudomonadota</taxon>
        <taxon>Betaproteobacteria</taxon>
        <taxon>Burkholderiales</taxon>
        <taxon>Alcaligenaceae</taxon>
        <taxon>Zwartia</taxon>
    </lineage>
</organism>
<keyword evidence="4 8" id="KW-0812">Transmembrane</keyword>
<dbReference type="GO" id="GO:0044038">
    <property type="term" value="P:cell wall macromolecule biosynthetic process"/>
    <property type="evidence" value="ECO:0007669"/>
    <property type="project" value="TreeGrafter"/>
</dbReference>
<dbReference type="Proteomes" id="UP000739565">
    <property type="component" value="Unassembled WGS sequence"/>
</dbReference>
<feature type="transmembrane region" description="Helical" evidence="8">
    <location>
        <begin position="36"/>
        <end position="52"/>
    </location>
</feature>
<dbReference type="PANTHER" id="PTHR22926:SF3">
    <property type="entry name" value="UNDECAPRENYL-PHOSPHATE ALPHA-N-ACETYLGLUCOSAMINYL 1-PHOSPHATE TRANSFERASE"/>
    <property type="match status" value="1"/>
</dbReference>
<evidence type="ECO:0000256" key="1">
    <source>
        <dbReference type="ARBA" id="ARBA00004651"/>
    </source>
</evidence>
<feature type="transmembrane region" description="Helical" evidence="8">
    <location>
        <begin position="173"/>
        <end position="192"/>
    </location>
</feature>
<reference evidence="9" key="1">
    <citation type="submission" date="2021-07" db="EMBL/GenBank/DDBJ databases">
        <title>New genus and species of the family Alcaligenaceae.</title>
        <authorList>
            <person name="Hahn M.W."/>
        </authorList>
    </citation>
    <scope>NUCLEOTIDE SEQUENCE</scope>
    <source>
        <strain evidence="9">LF4-65</strain>
    </source>
</reference>
<keyword evidence="7" id="KW-0479">Metal-binding</keyword>
<evidence type="ECO:0000256" key="7">
    <source>
        <dbReference type="PIRSR" id="PIRSR600715-1"/>
    </source>
</evidence>
<evidence type="ECO:0000256" key="2">
    <source>
        <dbReference type="ARBA" id="ARBA00022475"/>
    </source>
</evidence>
<dbReference type="EMBL" id="JAHXRI010000006">
    <property type="protein sequence ID" value="MBZ1350088.1"/>
    <property type="molecule type" value="Genomic_DNA"/>
</dbReference>
<comment type="subcellular location">
    <subcellularLocation>
        <location evidence="1">Cell membrane</location>
        <topology evidence="1">Multi-pass membrane protein</topology>
    </subcellularLocation>
</comment>